<sequence>MPSEGEDESEATEVDGEEPAGAVDLRLHLLASSSERALNYRVAAFNKEADGAVISCSVIPIAEREGCLLVAVPHNAWHRVAARRYLPRQTLQKAVHTEVLAADPGDRGTAHVHFKVRVWIGLLAAEEERCLSFNGEDEPAERGFVITGTERHIFPYGPSLTSAARDLFAFVSAAEEPQMPPGDDPEPGLAGKVRTIEEAVLGLQGGLDAIREKLSAGPGKEAASKAGARPKASAAAPRPKGSPIPGLDPAVLAAARAAGVPEDQLERMGELARQPGRLGDGARAAATALSESEGDEDEQDKDAEGPEDVSAAICKMTQILDRLSKSKRGGSLEDLLDRGDGVDGASSSASGGTSKAAAYSKLAGLLKEDPTKISKSVLKLMAEDYGAHTTAPGLDGVQMTARAWLEHRSRVQQYAGPVRWGWQTAGALDALLSGKEEECKARLCLMLCALDQSSLDSGNWLLAQEMHLEPAPPLSSFGRHKPPDPGEEHRTKIMDPRWVSVLMHKLKERESYQEARRKLGAPRGGGSQQDGEKGDRSDKTPKGEQVPHHLPGAAATPVASSELWNTFFSVLGRAKTPLANFWHSLRSAPPGKLPGQRGRLWPMPVPYPDLHRPGGQRSRSDVPRKLALNATVLVWSWLYLGQPATPRRSDALGLGTPLSSEQWAVVETLGRGVEAWNAQPLIGPEAMGRNAAKVESCEEILRALEGKGDQAARFSFPAGGHEPSAEVLSSQICGTLNLEPASLAQSIVPERLRFFEEPSFDPRPFLSSQSRAVYRRPLDFARPIPEEEAVPRTQVRCSRDAAVRLLEVLDKCGRLALRPREAIRDRVLNGLFAIPKDLQRDRMILDARAPNQAEAVSQPWLRSMASLEQLQWLELKSDEEMRVSAEDLKEFYHCFQVEEQRICRNGLALKFRPWELKHLSCYTADLASCEYVRPCLKTLAMGDCCAVGFGQESHLGVLLQSGALRVEQLVTLTGRWEGYELARNGLGEEGLASVMEVPSLLVSMLCSYAQVMYDAGTPLHYYRQLLAHAQRVCPTAKPLMRPAWDYVTKWERLEPLQHRPPVPVKLVRAMAAVGLSWGWTRWAAVTLLCFYSITRIGEVLAATRKELLTREDAMEPEGGLFLLIRKPKTRNRGARVQHAQTVGPEEVLRFLERTFQSLTFSQKLYGGSPGVYRRRWDAVLRKLGVPSHLRLTPGSLRGGGAVYSHKSGTAIGDLQWRMRVSHQNTLGHYLQETTAASVLPSLSPEARNNVLAAEAFLHFLMESP</sequence>
<evidence type="ECO:0000313" key="4">
    <source>
        <dbReference type="Proteomes" id="UP000186817"/>
    </source>
</evidence>
<feature type="region of interest" description="Disordered" evidence="2">
    <location>
        <begin position="471"/>
        <end position="494"/>
    </location>
</feature>
<feature type="region of interest" description="Disordered" evidence="2">
    <location>
        <begin position="215"/>
        <end position="248"/>
    </location>
</feature>
<accession>A0A1Q9EG39</accession>
<dbReference type="Proteomes" id="UP000186817">
    <property type="component" value="Unassembled WGS sequence"/>
</dbReference>
<gene>
    <name evidence="3" type="ORF">AK812_SmicGene10381</name>
</gene>
<evidence type="ECO:0008006" key="5">
    <source>
        <dbReference type="Google" id="ProtNLM"/>
    </source>
</evidence>
<dbReference type="GO" id="GO:0015074">
    <property type="term" value="P:DNA integration"/>
    <property type="evidence" value="ECO:0007669"/>
    <property type="project" value="InterPro"/>
</dbReference>
<feature type="region of interest" description="Disordered" evidence="2">
    <location>
        <begin position="511"/>
        <end position="554"/>
    </location>
</feature>
<dbReference type="InterPro" id="IPR013762">
    <property type="entry name" value="Integrase-like_cat_sf"/>
</dbReference>
<dbReference type="OrthoDB" id="410482at2759"/>
<dbReference type="InterPro" id="IPR011010">
    <property type="entry name" value="DNA_brk_join_enz"/>
</dbReference>
<feature type="compositionally biased region" description="Basic and acidic residues" evidence="2">
    <location>
        <begin position="481"/>
        <end position="494"/>
    </location>
</feature>
<keyword evidence="1" id="KW-0233">DNA recombination</keyword>
<proteinExistence type="predicted"/>
<name>A0A1Q9EG39_SYMMI</name>
<feature type="region of interest" description="Disordered" evidence="2">
    <location>
        <begin position="333"/>
        <end position="353"/>
    </location>
</feature>
<reference evidence="3 4" key="1">
    <citation type="submission" date="2016-02" db="EMBL/GenBank/DDBJ databases">
        <title>Genome analysis of coral dinoflagellate symbionts highlights evolutionary adaptations to a symbiotic lifestyle.</title>
        <authorList>
            <person name="Aranda M."/>
            <person name="Li Y."/>
            <person name="Liew Y.J."/>
            <person name="Baumgarten S."/>
            <person name="Simakov O."/>
            <person name="Wilson M."/>
            <person name="Piel J."/>
            <person name="Ashoor H."/>
            <person name="Bougouffa S."/>
            <person name="Bajic V.B."/>
            <person name="Ryu T."/>
            <person name="Ravasi T."/>
            <person name="Bayer T."/>
            <person name="Micklem G."/>
            <person name="Kim H."/>
            <person name="Bhak J."/>
            <person name="Lajeunesse T.C."/>
            <person name="Voolstra C.R."/>
        </authorList>
    </citation>
    <scope>NUCLEOTIDE SEQUENCE [LARGE SCALE GENOMIC DNA]</scope>
    <source>
        <strain evidence="3 4">CCMP2467</strain>
    </source>
</reference>
<dbReference type="AlphaFoldDB" id="A0A1Q9EG39"/>
<evidence type="ECO:0000256" key="1">
    <source>
        <dbReference type="ARBA" id="ARBA00023172"/>
    </source>
</evidence>
<feature type="compositionally biased region" description="Low complexity" evidence="2">
    <location>
        <begin position="343"/>
        <end position="353"/>
    </location>
</feature>
<feature type="compositionally biased region" description="Low complexity" evidence="2">
    <location>
        <begin position="224"/>
        <end position="243"/>
    </location>
</feature>
<evidence type="ECO:0000313" key="3">
    <source>
        <dbReference type="EMBL" id="OLQ06347.1"/>
    </source>
</evidence>
<feature type="compositionally biased region" description="Acidic residues" evidence="2">
    <location>
        <begin position="292"/>
        <end position="307"/>
    </location>
</feature>
<keyword evidence="4" id="KW-1185">Reference proteome</keyword>
<feature type="region of interest" description="Disordered" evidence="2">
    <location>
        <begin position="272"/>
        <end position="308"/>
    </location>
</feature>
<comment type="caution">
    <text evidence="3">The sequence shown here is derived from an EMBL/GenBank/DDBJ whole genome shotgun (WGS) entry which is preliminary data.</text>
</comment>
<protein>
    <recommendedName>
        <fullName evidence="5">Tyr recombinase domain-containing protein</fullName>
    </recommendedName>
</protein>
<organism evidence="3 4">
    <name type="scientific">Symbiodinium microadriaticum</name>
    <name type="common">Dinoflagellate</name>
    <name type="synonym">Zooxanthella microadriatica</name>
    <dbReference type="NCBI Taxonomy" id="2951"/>
    <lineage>
        <taxon>Eukaryota</taxon>
        <taxon>Sar</taxon>
        <taxon>Alveolata</taxon>
        <taxon>Dinophyceae</taxon>
        <taxon>Suessiales</taxon>
        <taxon>Symbiodiniaceae</taxon>
        <taxon>Symbiodinium</taxon>
    </lineage>
</organism>
<feature type="compositionally biased region" description="Basic and acidic residues" evidence="2">
    <location>
        <begin position="530"/>
        <end position="547"/>
    </location>
</feature>
<dbReference type="SUPFAM" id="SSF56349">
    <property type="entry name" value="DNA breaking-rejoining enzymes"/>
    <property type="match status" value="1"/>
</dbReference>
<dbReference type="Gene3D" id="1.10.443.10">
    <property type="entry name" value="Intergrase catalytic core"/>
    <property type="match status" value="1"/>
</dbReference>
<dbReference type="GO" id="GO:0003677">
    <property type="term" value="F:DNA binding"/>
    <property type="evidence" value="ECO:0007669"/>
    <property type="project" value="InterPro"/>
</dbReference>
<dbReference type="GO" id="GO:0006310">
    <property type="term" value="P:DNA recombination"/>
    <property type="evidence" value="ECO:0007669"/>
    <property type="project" value="UniProtKB-KW"/>
</dbReference>
<dbReference type="EMBL" id="LSRX01000162">
    <property type="protein sequence ID" value="OLQ06347.1"/>
    <property type="molecule type" value="Genomic_DNA"/>
</dbReference>
<evidence type="ECO:0000256" key="2">
    <source>
        <dbReference type="SAM" id="MobiDB-lite"/>
    </source>
</evidence>